<feature type="compositionally biased region" description="Basic and acidic residues" evidence="1">
    <location>
        <begin position="92"/>
        <end position="108"/>
    </location>
</feature>
<sequence>MHLAHRARAHTPRPIPTDYGKGGKYPSPAPYGRGDHGNSGYYKEAPGHGGDAYRRGGDSYGRGGGGTGGYGKDSKGGTSDYKNNGYGAGGHGGRDWSYDKGQRGDGYEKATTAPPRVNYKDGKRPASGQYGQNPSGGDDKYSNNYGGNGGYDGKPLSPSKDGQGKTPTSGPYGGSTTAHGQYEAPSGKTGNRGDTSAQYGKGTASPPSGKYAKPSTSGQYGAATSQYDPSDPYRAANELVEDSHGDRRFDADSYRGCVGPDGSFLNEYSWRLCRSAGLEWRGSKDNSPTTSLDSNWESISWGPKPEWAPYDFDWPPQQAYFTHDFAFKNGKWVDVDGVAPTDPLGKRCSPDVRYAHLARPAWYPPQLTWPPLNCADFWDTAPAPNAHPAALQLADGGLELLKSNAVTLLTGCTLVVVALGVVLIRRTIKLHRELKERALYEDNSHYQPLL</sequence>
<keyword evidence="2" id="KW-0812">Transmembrane</keyword>
<dbReference type="AlphaFoldDB" id="A0A1V9YZ44"/>
<feature type="compositionally biased region" description="Polar residues" evidence="1">
    <location>
        <begin position="188"/>
        <end position="198"/>
    </location>
</feature>
<keyword evidence="2" id="KW-1133">Transmembrane helix</keyword>
<feature type="transmembrane region" description="Helical" evidence="2">
    <location>
        <begin position="405"/>
        <end position="424"/>
    </location>
</feature>
<gene>
    <name evidence="3" type="ORF">ACHHYP_05009</name>
</gene>
<evidence type="ECO:0000313" key="3">
    <source>
        <dbReference type="EMBL" id="OQR91016.1"/>
    </source>
</evidence>
<comment type="caution">
    <text evidence="3">The sequence shown here is derived from an EMBL/GenBank/DDBJ whole genome shotgun (WGS) entry which is preliminary data.</text>
</comment>
<feature type="compositionally biased region" description="Gly residues" evidence="1">
    <location>
        <begin position="58"/>
        <end position="71"/>
    </location>
</feature>
<evidence type="ECO:0000313" key="4">
    <source>
        <dbReference type="Proteomes" id="UP000243579"/>
    </source>
</evidence>
<feature type="compositionally biased region" description="Low complexity" evidence="1">
    <location>
        <begin position="164"/>
        <end position="177"/>
    </location>
</feature>
<keyword evidence="4" id="KW-1185">Reference proteome</keyword>
<dbReference type="STRING" id="1202772.A0A1V9YZ44"/>
<dbReference type="OrthoDB" id="10619674at2759"/>
<name>A0A1V9YZ44_ACHHY</name>
<feature type="compositionally biased region" description="Polar residues" evidence="1">
    <location>
        <begin position="214"/>
        <end position="228"/>
    </location>
</feature>
<dbReference type="EMBL" id="JNBR01000559">
    <property type="protein sequence ID" value="OQR91016.1"/>
    <property type="molecule type" value="Genomic_DNA"/>
</dbReference>
<protein>
    <submittedName>
        <fullName evidence="3">Uncharacterized protein</fullName>
    </submittedName>
</protein>
<organism evidence="3 4">
    <name type="scientific">Achlya hypogyna</name>
    <name type="common">Oomycete</name>
    <name type="synonym">Protoachlya hypogyna</name>
    <dbReference type="NCBI Taxonomy" id="1202772"/>
    <lineage>
        <taxon>Eukaryota</taxon>
        <taxon>Sar</taxon>
        <taxon>Stramenopiles</taxon>
        <taxon>Oomycota</taxon>
        <taxon>Saprolegniomycetes</taxon>
        <taxon>Saprolegniales</taxon>
        <taxon>Achlyaceae</taxon>
        <taxon>Achlya</taxon>
    </lineage>
</organism>
<feature type="compositionally biased region" description="Basic residues" evidence="1">
    <location>
        <begin position="1"/>
        <end position="11"/>
    </location>
</feature>
<proteinExistence type="predicted"/>
<reference evidence="3 4" key="1">
    <citation type="journal article" date="2014" name="Genome Biol. Evol.">
        <title>The secreted proteins of Achlya hypogyna and Thraustotheca clavata identify the ancestral oomycete secretome and reveal gene acquisitions by horizontal gene transfer.</title>
        <authorList>
            <person name="Misner I."/>
            <person name="Blouin N."/>
            <person name="Leonard G."/>
            <person name="Richards T.A."/>
            <person name="Lane C.E."/>
        </authorList>
    </citation>
    <scope>NUCLEOTIDE SEQUENCE [LARGE SCALE GENOMIC DNA]</scope>
    <source>
        <strain evidence="3 4">ATCC 48635</strain>
    </source>
</reference>
<accession>A0A1V9YZ44</accession>
<evidence type="ECO:0000256" key="2">
    <source>
        <dbReference type="SAM" id="Phobius"/>
    </source>
</evidence>
<keyword evidence="2" id="KW-0472">Membrane</keyword>
<feature type="region of interest" description="Disordered" evidence="1">
    <location>
        <begin position="1"/>
        <end position="233"/>
    </location>
</feature>
<evidence type="ECO:0000256" key="1">
    <source>
        <dbReference type="SAM" id="MobiDB-lite"/>
    </source>
</evidence>
<dbReference type="Proteomes" id="UP000243579">
    <property type="component" value="Unassembled WGS sequence"/>
</dbReference>